<dbReference type="Pfam" id="PF07727">
    <property type="entry name" value="RVT_2"/>
    <property type="match status" value="1"/>
</dbReference>
<dbReference type="EMBL" id="JAWZYT010000167">
    <property type="protein sequence ID" value="KAK4327171.1"/>
    <property type="molecule type" value="Genomic_DNA"/>
</dbReference>
<name>A0AAE1UNK2_9EUCA</name>
<keyword evidence="3" id="KW-1185">Reference proteome</keyword>
<sequence length="578" mass="64508">MLVLFNTEEVLRAKEKEITNWKDNKGYEEVEDVGQGALSVRWVVTEKVVDGQTVVKARLVARGFEEETGNLRKDSPTCSKEAVHLALSVAATCGWVCHSLDVKAAYLQGYQIDRDVYLRPPPEFNDGSLWKLKKTVYGLCDAARHWYLRVRSQLLDLGTIASSLEPALFSWRCGQSLEGVICVYVDDLFWAGTNGFKEQVIDRLCQIFRMGGSESKAFKYVGLNIVSYGDGSVTLDQNQYAATLTPISVSKQKATVKSYELSESERSEYRAVLGQLNWIATHTRPDIAFEVCELSGACSKATIADLLRLNKVIDRVKNDAAPLQHNFHIDNTNKLLLQSTPTLPSLPTTVSLDMVGEGCALIQAVLRYNVPEDQATEAFSLSVETGTRHDPLCLTKSIKVCASYQLPDNTSNMAVVEVNLVSGYIPSKTDLKRIVGYGTGLIKRYEVDGSLVTFYVDEFTRREICLEFGMTRHVDVEHVKPGTVKVYDYYQPEYFTTQVSVVYNIVVMSMTTTNLNTSLHRASQLAALTRHPNFTSFGENDDYLTLAPSPTFLAKNERYLLYDVQQQECVALGTTPSS</sequence>
<proteinExistence type="predicted"/>
<dbReference type="InterPro" id="IPR036595">
    <property type="entry name" value="A-macroglobulin_rcpt-bd_sf"/>
</dbReference>
<evidence type="ECO:0000259" key="1">
    <source>
        <dbReference type="SMART" id="SM01361"/>
    </source>
</evidence>
<accession>A0AAE1UNK2</accession>
<dbReference type="SUPFAM" id="SSF56672">
    <property type="entry name" value="DNA/RNA polymerases"/>
    <property type="match status" value="1"/>
</dbReference>
<dbReference type="Gene3D" id="2.60.40.690">
    <property type="entry name" value="Alpha-macroglobulin, receptor-binding domain"/>
    <property type="match status" value="1"/>
</dbReference>
<comment type="caution">
    <text evidence="2">The sequence shown here is derived from an EMBL/GenBank/DDBJ whole genome shotgun (WGS) entry which is preliminary data.</text>
</comment>
<dbReference type="SMART" id="SM01361">
    <property type="entry name" value="A2M_recep"/>
    <property type="match status" value="1"/>
</dbReference>
<dbReference type="AlphaFoldDB" id="A0AAE1UNK2"/>
<dbReference type="InterPro" id="IPR013103">
    <property type="entry name" value="RVT_2"/>
</dbReference>
<dbReference type="PANTHER" id="PTHR11412:SF171">
    <property type="entry name" value="PREGNANCY ZONE PROTEIN-LIKE PROTEIN"/>
    <property type="match status" value="1"/>
</dbReference>
<dbReference type="GO" id="GO:0005576">
    <property type="term" value="C:extracellular region"/>
    <property type="evidence" value="ECO:0007669"/>
    <property type="project" value="InterPro"/>
</dbReference>
<dbReference type="InterPro" id="IPR050473">
    <property type="entry name" value="A2M/Complement_sys"/>
</dbReference>
<dbReference type="Pfam" id="PF07677">
    <property type="entry name" value="A2M_recep"/>
    <property type="match status" value="1"/>
</dbReference>
<feature type="domain" description="Alpha-macroglobulin receptor-binding" evidence="1">
    <location>
        <begin position="411"/>
        <end position="500"/>
    </location>
</feature>
<gene>
    <name evidence="2" type="ORF">Pmani_002341</name>
</gene>
<evidence type="ECO:0000313" key="3">
    <source>
        <dbReference type="Proteomes" id="UP001292094"/>
    </source>
</evidence>
<dbReference type="GO" id="GO:0071897">
    <property type="term" value="P:DNA biosynthetic process"/>
    <property type="evidence" value="ECO:0007669"/>
    <property type="project" value="UniProtKB-ARBA"/>
</dbReference>
<reference evidence="2" key="1">
    <citation type="submission" date="2023-11" db="EMBL/GenBank/DDBJ databases">
        <title>Genome assemblies of two species of porcelain crab, Petrolisthes cinctipes and Petrolisthes manimaculis (Anomura: Porcellanidae).</title>
        <authorList>
            <person name="Angst P."/>
        </authorList>
    </citation>
    <scope>NUCLEOTIDE SEQUENCE</scope>
    <source>
        <strain evidence="2">PB745_02</strain>
        <tissue evidence="2">Gill</tissue>
    </source>
</reference>
<organism evidence="2 3">
    <name type="scientific">Petrolisthes manimaculis</name>
    <dbReference type="NCBI Taxonomy" id="1843537"/>
    <lineage>
        <taxon>Eukaryota</taxon>
        <taxon>Metazoa</taxon>
        <taxon>Ecdysozoa</taxon>
        <taxon>Arthropoda</taxon>
        <taxon>Crustacea</taxon>
        <taxon>Multicrustacea</taxon>
        <taxon>Malacostraca</taxon>
        <taxon>Eumalacostraca</taxon>
        <taxon>Eucarida</taxon>
        <taxon>Decapoda</taxon>
        <taxon>Pleocyemata</taxon>
        <taxon>Anomura</taxon>
        <taxon>Galatheoidea</taxon>
        <taxon>Porcellanidae</taxon>
        <taxon>Petrolisthes</taxon>
    </lineage>
</organism>
<dbReference type="PANTHER" id="PTHR11412">
    <property type="entry name" value="MACROGLOBULIN / COMPLEMENT"/>
    <property type="match status" value="1"/>
</dbReference>
<evidence type="ECO:0000313" key="2">
    <source>
        <dbReference type="EMBL" id="KAK4327171.1"/>
    </source>
</evidence>
<dbReference type="SUPFAM" id="SSF49410">
    <property type="entry name" value="Alpha-macroglobulin receptor domain"/>
    <property type="match status" value="1"/>
</dbReference>
<dbReference type="InterPro" id="IPR043502">
    <property type="entry name" value="DNA/RNA_pol_sf"/>
</dbReference>
<dbReference type="InterPro" id="IPR009048">
    <property type="entry name" value="A-macroglobulin_rcpt-bd"/>
</dbReference>
<protein>
    <recommendedName>
        <fullName evidence="1">Alpha-macroglobulin receptor-binding domain-containing protein</fullName>
    </recommendedName>
</protein>
<dbReference type="Proteomes" id="UP001292094">
    <property type="component" value="Unassembled WGS sequence"/>
</dbReference>